<evidence type="ECO:0000313" key="2">
    <source>
        <dbReference type="EMBL" id="GMG22257.1"/>
    </source>
</evidence>
<protein>
    <submittedName>
        <fullName evidence="2">Unnamed protein product</fullName>
    </submittedName>
</protein>
<sequence length="239" mass="27822">MLTAKVIPRLPQLRFYPQQIRHISLFERFKRAPTPSTTNKPSNKKKDGYIHDFSLLPSMVQLRLPSPGVEQLSNQNVLRYLFEQGGVDTMDYEKNLNLYNKYPLTNSKRLAKRTKRPKSVKMLTSDFIEDSLYNPSYGYFSKEAIIFQPDAPFQYQQLAGKDEFMDKWLEAYDKYDKERLPVLKHGTKYHNQKASTTGSGKNSDAKAQSTKEPEKKDFQLEKPSLQLWHTPTELFSGEK</sequence>
<proteinExistence type="predicted"/>
<name>A0A9W6YWV4_AMBMO</name>
<feature type="compositionally biased region" description="Basic and acidic residues" evidence="1">
    <location>
        <begin position="209"/>
        <end position="220"/>
    </location>
</feature>
<dbReference type="Proteomes" id="UP001165063">
    <property type="component" value="Unassembled WGS sequence"/>
</dbReference>
<feature type="compositionally biased region" description="Polar residues" evidence="1">
    <location>
        <begin position="192"/>
        <end position="208"/>
    </location>
</feature>
<dbReference type="AlphaFoldDB" id="A0A9W6YWV4"/>
<accession>A0A9W6YWV4</accession>
<comment type="caution">
    <text evidence="2">The sequence shown here is derived from an EMBL/GenBank/DDBJ whole genome shotgun (WGS) entry which is preliminary data.</text>
</comment>
<dbReference type="EMBL" id="BSXU01000957">
    <property type="protein sequence ID" value="GMG22257.1"/>
    <property type="molecule type" value="Genomic_DNA"/>
</dbReference>
<reference evidence="2" key="1">
    <citation type="submission" date="2023-04" db="EMBL/GenBank/DDBJ databases">
        <title>Ambrosiozyma monospora NBRC 1965.</title>
        <authorList>
            <person name="Ichikawa N."/>
            <person name="Sato H."/>
            <person name="Tonouchi N."/>
        </authorList>
    </citation>
    <scope>NUCLEOTIDE SEQUENCE</scope>
    <source>
        <strain evidence="2">NBRC 1965</strain>
    </source>
</reference>
<keyword evidence="3" id="KW-1185">Reference proteome</keyword>
<evidence type="ECO:0000313" key="3">
    <source>
        <dbReference type="Proteomes" id="UP001165063"/>
    </source>
</evidence>
<feature type="region of interest" description="Disordered" evidence="1">
    <location>
        <begin position="183"/>
        <end position="239"/>
    </location>
</feature>
<dbReference type="OrthoDB" id="5223051at2759"/>
<organism evidence="2 3">
    <name type="scientific">Ambrosiozyma monospora</name>
    <name type="common">Yeast</name>
    <name type="synonym">Endomycopsis monosporus</name>
    <dbReference type="NCBI Taxonomy" id="43982"/>
    <lineage>
        <taxon>Eukaryota</taxon>
        <taxon>Fungi</taxon>
        <taxon>Dikarya</taxon>
        <taxon>Ascomycota</taxon>
        <taxon>Saccharomycotina</taxon>
        <taxon>Pichiomycetes</taxon>
        <taxon>Pichiales</taxon>
        <taxon>Pichiaceae</taxon>
        <taxon>Ambrosiozyma</taxon>
    </lineage>
</organism>
<gene>
    <name evidence="2" type="ORF">Amon01_000256800</name>
</gene>
<evidence type="ECO:0000256" key="1">
    <source>
        <dbReference type="SAM" id="MobiDB-lite"/>
    </source>
</evidence>